<sequence length="273" mass="30780">MKNIFYLSFLALFLSCGGWSKNMKKGEMSPIKLMSYNIRIASPPSLGWGNTELDSIARVIRKNKPDLVALQEVDRYTDRSGKSIHQAAKLAEMTGMNYYFAPAEKKSGGYQGVGILSKFPIMGGIKAKLPTLMSSDNGETRSLAGAWININGAEILFLCTHLDHRSIDDRMYQAEQILEEIQDYTDQPIIFAGDFNSQIHKNNDGVYSLLSSEFELIKSDPPLTFPQIKPRVAIDHFLLNKPALDLFVVKDYYTIEEEYASDHLPLVLELEMK</sequence>
<dbReference type="Pfam" id="PF03372">
    <property type="entry name" value="Exo_endo_phos"/>
    <property type="match status" value="1"/>
</dbReference>
<dbReference type="Gene3D" id="3.60.10.10">
    <property type="entry name" value="Endonuclease/exonuclease/phosphatase"/>
    <property type="match status" value="1"/>
</dbReference>
<dbReference type="AlphaFoldDB" id="A0A953HML7"/>
<evidence type="ECO:0000313" key="3">
    <source>
        <dbReference type="Proteomes" id="UP000753961"/>
    </source>
</evidence>
<keyword evidence="3" id="KW-1185">Reference proteome</keyword>
<protein>
    <submittedName>
        <fullName evidence="2">Endonuclease/exonuclease/phosphatase family protein</fullName>
    </submittedName>
</protein>
<gene>
    <name evidence="2" type="ORF">KUV50_11500</name>
</gene>
<evidence type="ECO:0000313" key="2">
    <source>
        <dbReference type="EMBL" id="MBY5958764.1"/>
    </source>
</evidence>
<dbReference type="PROSITE" id="PS51257">
    <property type="entry name" value="PROKAR_LIPOPROTEIN"/>
    <property type="match status" value="1"/>
</dbReference>
<dbReference type="EMBL" id="JAHVHU010000010">
    <property type="protein sequence ID" value="MBY5958764.1"/>
    <property type="molecule type" value="Genomic_DNA"/>
</dbReference>
<organism evidence="2 3">
    <name type="scientific">Membranihabitans marinus</name>
    <dbReference type="NCBI Taxonomy" id="1227546"/>
    <lineage>
        <taxon>Bacteria</taxon>
        <taxon>Pseudomonadati</taxon>
        <taxon>Bacteroidota</taxon>
        <taxon>Saprospiria</taxon>
        <taxon>Saprospirales</taxon>
        <taxon>Saprospiraceae</taxon>
        <taxon>Membranihabitans</taxon>
    </lineage>
</organism>
<reference evidence="2" key="1">
    <citation type="submission" date="2021-06" db="EMBL/GenBank/DDBJ databases">
        <title>44 bacteria genomes isolated from Dapeng, Shenzhen.</title>
        <authorList>
            <person name="Zheng W."/>
            <person name="Yu S."/>
            <person name="Huang Y."/>
        </authorList>
    </citation>
    <scope>NUCLEOTIDE SEQUENCE</scope>
    <source>
        <strain evidence="2">DP5N28-2</strain>
    </source>
</reference>
<dbReference type="RefSeq" id="WP_222580303.1">
    <property type="nucleotide sequence ID" value="NZ_JAHVHU010000010.1"/>
</dbReference>
<dbReference type="Proteomes" id="UP000753961">
    <property type="component" value="Unassembled WGS sequence"/>
</dbReference>
<dbReference type="PANTHER" id="PTHR14859">
    <property type="entry name" value="CALCOFLUOR WHITE HYPERSENSITIVE PROTEIN PRECURSOR"/>
    <property type="match status" value="1"/>
</dbReference>
<dbReference type="GO" id="GO:0004519">
    <property type="term" value="F:endonuclease activity"/>
    <property type="evidence" value="ECO:0007669"/>
    <property type="project" value="UniProtKB-KW"/>
</dbReference>
<dbReference type="GO" id="GO:0016020">
    <property type="term" value="C:membrane"/>
    <property type="evidence" value="ECO:0007669"/>
    <property type="project" value="GOC"/>
</dbReference>
<comment type="caution">
    <text evidence="2">The sequence shown here is derived from an EMBL/GenBank/DDBJ whole genome shotgun (WGS) entry which is preliminary data.</text>
</comment>
<name>A0A953HML7_9BACT</name>
<keyword evidence="2" id="KW-0378">Hydrolase</keyword>
<dbReference type="PANTHER" id="PTHR14859:SF15">
    <property type="entry name" value="ENDONUCLEASE_EXONUCLEASE_PHOSPHATASE DOMAIN-CONTAINING PROTEIN"/>
    <property type="match status" value="1"/>
</dbReference>
<dbReference type="InterPro" id="IPR005135">
    <property type="entry name" value="Endo/exonuclease/phosphatase"/>
</dbReference>
<keyword evidence="2" id="KW-0255">Endonuclease</keyword>
<dbReference type="GO" id="GO:0006506">
    <property type="term" value="P:GPI anchor biosynthetic process"/>
    <property type="evidence" value="ECO:0007669"/>
    <property type="project" value="TreeGrafter"/>
</dbReference>
<accession>A0A953HML7</accession>
<proteinExistence type="predicted"/>
<evidence type="ECO:0000259" key="1">
    <source>
        <dbReference type="Pfam" id="PF03372"/>
    </source>
</evidence>
<feature type="domain" description="Endonuclease/exonuclease/phosphatase" evidence="1">
    <location>
        <begin position="34"/>
        <end position="263"/>
    </location>
</feature>
<dbReference type="InterPro" id="IPR036691">
    <property type="entry name" value="Endo/exonu/phosph_ase_sf"/>
</dbReference>
<dbReference type="InterPro" id="IPR051916">
    <property type="entry name" value="GPI-anchor_lipid_remodeler"/>
</dbReference>
<dbReference type="SUPFAM" id="SSF56219">
    <property type="entry name" value="DNase I-like"/>
    <property type="match status" value="1"/>
</dbReference>
<keyword evidence="2" id="KW-0540">Nuclease</keyword>